<organism evidence="1 2">
    <name type="scientific">Arcticibacter svalbardensis MN12-7</name>
    <dbReference type="NCBI Taxonomy" id="1150600"/>
    <lineage>
        <taxon>Bacteria</taxon>
        <taxon>Pseudomonadati</taxon>
        <taxon>Bacteroidota</taxon>
        <taxon>Sphingobacteriia</taxon>
        <taxon>Sphingobacteriales</taxon>
        <taxon>Sphingobacteriaceae</taxon>
        <taxon>Arcticibacter</taxon>
    </lineage>
</organism>
<dbReference type="EMBL" id="AQPN01000116">
    <property type="protein sequence ID" value="EOR93342.1"/>
    <property type="molecule type" value="Genomic_DNA"/>
</dbReference>
<proteinExistence type="predicted"/>
<evidence type="ECO:0000313" key="2">
    <source>
        <dbReference type="Proteomes" id="UP000014174"/>
    </source>
</evidence>
<dbReference type="STRING" id="1150600.ADIARSV_3421"/>
<comment type="caution">
    <text evidence="1">The sequence shown here is derived from an EMBL/GenBank/DDBJ whole genome shotgun (WGS) entry which is preliminary data.</text>
</comment>
<gene>
    <name evidence="1" type="ORF">ADIARSV_3421</name>
</gene>
<dbReference type="AlphaFoldDB" id="R9GNC3"/>
<evidence type="ECO:0000313" key="1">
    <source>
        <dbReference type="EMBL" id="EOR93342.1"/>
    </source>
</evidence>
<sequence length="37" mass="4281">MPSISLFKFKQAIGGDLLWIIILQQAQIHLRIIIFQS</sequence>
<reference evidence="1 2" key="1">
    <citation type="journal article" date="2013" name="Genome Announc.">
        <title>Draft Genome Sequence of Arcticibacter svalbardensis Strain MN12-7T, a Member of the Family Sphingobacteriaceae Isolated from an Arctic Soil Sample.</title>
        <authorList>
            <person name="Shivaji S."/>
            <person name="Ara S."/>
            <person name="Prasad S."/>
            <person name="Manasa B.P."/>
            <person name="Begum Z."/>
            <person name="Singh A."/>
            <person name="Kumar Pinnaka A."/>
        </authorList>
    </citation>
    <scope>NUCLEOTIDE SEQUENCE [LARGE SCALE GENOMIC DNA]</scope>
    <source>
        <strain evidence="1 2">MN12-7</strain>
    </source>
</reference>
<name>R9GNC3_9SPHI</name>
<dbReference type="Proteomes" id="UP000014174">
    <property type="component" value="Unassembled WGS sequence"/>
</dbReference>
<accession>R9GNC3</accession>
<protein>
    <submittedName>
        <fullName evidence="1">Uncharacterized protein</fullName>
    </submittedName>
</protein>
<keyword evidence="2" id="KW-1185">Reference proteome</keyword>